<name>A0A2H5EV44_9RHOB</name>
<dbReference type="KEGG" id="pzh:CX676_02470"/>
<dbReference type="RefSeq" id="WP_101751202.1">
    <property type="nucleotide sequence ID" value="NZ_CP025430.1"/>
</dbReference>
<organism evidence="2 3">
    <name type="scientific">Paracoccus zhejiangensis</name>
    <dbReference type="NCBI Taxonomy" id="1077935"/>
    <lineage>
        <taxon>Bacteria</taxon>
        <taxon>Pseudomonadati</taxon>
        <taxon>Pseudomonadota</taxon>
        <taxon>Alphaproteobacteria</taxon>
        <taxon>Rhodobacterales</taxon>
        <taxon>Paracoccaceae</taxon>
        <taxon>Paracoccus</taxon>
    </lineage>
</organism>
<dbReference type="Pfam" id="PF09857">
    <property type="entry name" value="YjhX_toxin"/>
    <property type="match status" value="1"/>
</dbReference>
<dbReference type="HAMAP" id="MF_00827">
    <property type="entry name" value="UPF0386"/>
    <property type="match status" value="1"/>
</dbReference>
<evidence type="ECO:0000313" key="3">
    <source>
        <dbReference type="Proteomes" id="UP000234530"/>
    </source>
</evidence>
<dbReference type="InterPro" id="IPR018654">
    <property type="entry name" value="YjhX_toxin"/>
</dbReference>
<dbReference type="AlphaFoldDB" id="A0A2H5EV44"/>
<gene>
    <name evidence="2" type="ORF">CX676_02470</name>
</gene>
<comment type="similarity">
    <text evidence="1">Belongs to the UPF0386 family.</text>
</comment>
<dbReference type="EMBL" id="CP025430">
    <property type="protein sequence ID" value="AUH63160.1"/>
    <property type="molecule type" value="Genomic_DNA"/>
</dbReference>
<dbReference type="OrthoDB" id="7204880at2"/>
<reference evidence="2 3" key="1">
    <citation type="journal article" date="2013" name="Antonie Van Leeuwenhoek">
        <title>Paracoccus zhejiangensis sp. nov., isolated from activated sludge in wastewater-treatment system.</title>
        <authorList>
            <person name="Wu Z.G."/>
            <person name="Zhang D.F."/>
            <person name="Liu Y.L."/>
            <person name="Wang F."/>
            <person name="Jiang X."/>
            <person name="Li C."/>
            <person name="Li S.P."/>
            <person name="Hong Q."/>
            <person name="Li W.J."/>
        </authorList>
    </citation>
    <scope>NUCLEOTIDE SEQUENCE [LARGE SCALE GENOMIC DNA]</scope>
    <source>
        <strain evidence="2 3">J6</strain>
    </source>
</reference>
<dbReference type="NCBIfam" id="NF010240">
    <property type="entry name" value="PRK13687.1"/>
    <property type="match status" value="1"/>
</dbReference>
<proteinExistence type="inferred from homology"/>
<keyword evidence="3" id="KW-1185">Reference proteome</keyword>
<accession>A0A2H5EV44</accession>
<dbReference type="Proteomes" id="UP000234530">
    <property type="component" value="Chromosome"/>
</dbReference>
<sequence length="86" mass="9805">MNISKREQRVLHVLAQGGCIRHLREDDQRRISEVICVTRDGAVLSDCDLPLFRRLRQRGLIGSQGGAPYRISLKGRRAVRAQPDNR</sequence>
<protein>
    <recommendedName>
        <fullName evidence="1">UPF0386 protein CX676_02470</fullName>
    </recommendedName>
</protein>
<evidence type="ECO:0000256" key="1">
    <source>
        <dbReference type="HAMAP-Rule" id="MF_00827"/>
    </source>
</evidence>
<evidence type="ECO:0000313" key="2">
    <source>
        <dbReference type="EMBL" id="AUH63160.1"/>
    </source>
</evidence>